<dbReference type="NCBIfam" id="NF047646">
    <property type="entry name" value="REP_Tyr_transpos"/>
    <property type="match status" value="1"/>
</dbReference>
<dbReference type="SMART" id="SM01321">
    <property type="entry name" value="Y1_Tnp"/>
    <property type="match status" value="1"/>
</dbReference>
<dbReference type="GO" id="GO:0006313">
    <property type="term" value="P:DNA transposition"/>
    <property type="evidence" value="ECO:0007669"/>
    <property type="project" value="InterPro"/>
</dbReference>
<evidence type="ECO:0000313" key="2">
    <source>
        <dbReference type="EMBL" id="KTD46325.1"/>
    </source>
</evidence>
<dbReference type="InterPro" id="IPR036515">
    <property type="entry name" value="Transposase_17_sf"/>
</dbReference>
<dbReference type="AlphaFoldDB" id="A0A378KWI5"/>
<evidence type="ECO:0000313" key="4">
    <source>
        <dbReference type="Proteomes" id="UP000054639"/>
    </source>
</evidence>
<organism evidence="3 5">
    <name type="scientific">Legionella quateirensis</name>
    <dbReference type="NCBI Taxonomy" id="45072"/>
    <lineage>
        <taxon>Bacteria</taxon>
        <taxon>Pseudomonadati</taxon>
        <taxon>Pseudomonadota</taxon>
        <taxon>Gammaproteobacteria</taxon>
        <taxon>Legionellales</taxon>
        <taxon>Legionellaceae</taxon>
        <taxon>Legionella</taxon>
    </lineage>
</organism>
<evidence type="ECO:0000313" key="3">
    <source>
        <dbReference type="EMBL" id="STY18903.1"/>
    </source>
</evidence>
<dbReference type="EMBL" id="LNYR01000034">
    <property type="protein sequence ID" value="KTD46325.1"/>
    <property type="molecule type" value="Genomic_DNA"/>
</dbReference>
<dbReference type="PANTHER" id="PTHR36966:SF1">
    <property type="entry name" value="REP-ASSOCIATED TYROSINE TRANSPOSASE"/>
    <property type="match status" value="1"/>
</dbReference>
<dbReference type="STRING" id="45072.Lqua_2428"/>
<protein>
    <submittedName>
        <fullName evidence="2">Transposase IS200 like protein</fullName>
    </submittedName>
    <submittedName>
        <fullName evidence="3">Transposase and inactivated derivatives</fullName>
    </submittedName>
</protein>
<dbReference type="InterPro" id="IPR002686">
    <property type="entry name" value="Transposase_17"/>
</dbReference>
<dbReference type="GO" id="GO:0004803">
    <property type="term" value="F:transposase activity"/>
    <property type="evidence" value="ECO:0007669"/>
    <property type="project" value="InterPro"/>
</dbReference>
<dbReference type="PANTHER" id="PTHR36966">
    <property type="entry name" value="REP-ASSOCIATED TYROSINE TRANSPOSASE"/>
    <property type="match status" value="1"/>
</dbReference>
<evidence type="ECO:0000259" key="1">
    <source>
        <dbReference type="SMART" id="SM01321"/>
    </source>
</evidence>
<dbReference type="Proteomes" id="UP000254230">
    <property type="component" value="Unassembled WGS sequence"/>
</dbReference>
<dbReference type="GO" id="GO:0043565">
    <property type="term" value="F:sequence-specific DNA binding"/>
    <property type="evidence" value="ECO:0007669"/>
    <property type="project" value="TreeGrafter"/>
</dbReference>
<evidence type="ECO:0000313" key="5">
    <source>
        <dbReference type="Proteomes" id="UP000254230"/>
    </source>
</evidence>
<dbReference type="Pfam" id="PF01797">
    <property type="entry name" value="Y1_Tnp"/>
    <property type="match status" value="1"/>
</dbReference>
<sequence length="175" mass="20972">MRYRRVINPGGTYFFTVNLQNRTSQILIEYIDELRAAFRHAKNHHPFAIDAIVILPDHLHMIMTLPENDGNFSLRWNLIKGIFSRQLPSQEFISPIQKNRRERGIWQKRFWEHLIRDELDFEHHVNYIHYNPVKHGHVKLPVDWPYSSIHQFIRDGIIPPLWTSPIQQNLFAFGE</sequence>
<keyword evidence="4" id="KW-1185">Reference proteome</keyword>
<dbReference type="SUPFAM" id="SSF143422">
    <property type="entry name" value="Transposase IS200-like"/>
    <property type="match status" value="1"/>
</dbReference>
<feature type="domain" description="Transposase IS200-like" evidence="1">
    <location>
        <begin position="8"/>
        <end position="131"/>
    </location>
</feature>
<gene>
    <name evidence="2" type="ORF">Lqua_2428</name>
    <name evidence="3" type="ORF">NCTC12376_02729</name>
</gene>
<dbReference type="Gene3D" id="3.30.70.1290">
    <property type="entry name" value="Transposase IS200-like"/>
    <property type="match status" value="1"/>
</dbReference>
<reference evidence="3 5" key="2">
    <citation type="submission" date="2018-06" db="EMBL/GenBank/DDBJ databases">
        <authorList>
            <consortium name="Pathogen Informatics"/>
            <person name="Doyle S."/>
        </authorList>
    </citation>
    <scope>NUCLEOTIDE SEQUENCE [LARGE SCALE GENOMIC DNA]</scope>
    <source>
        <strain evidence="3 5">NCTC12376</strain>
    </source>
</reference>
<dbReference type="OrthoDB" id="9794403at2"/>
<accession>A0A378KWI5</accession>
<dbReference type="RefSeq" id="WP_058474573.1">
    <property type="nucleotide sequence ID" value="NZ_CAAAIL010000001.1"/>
</dbReference>
<dbReference type="Proteomes" id="UP000054639">
    <property type="component" value="Unassembled WGS sequence"/>
</dbReference>
<name>A0A378KWI5_9GAMM</name>
<proteinExistence type="predicted"/>
<reference evidence="2 4" key="1">
    <citation type="submission" date="2015-11" db="EMBL/GenBank/DDBJ databases">
        <title>Genomic analysis of 38 Legionella species identifies large and diverse effector repertoires.</title>
        <authorList>
            <person name="Burstein D."/>
            <person name="Amaro F."/>
            <person name="Zusman T."/>
            <person name="Lifshitz Z."/>
            <person name="Cohen O."/>
            <person name="Gilbert J.A."/>
            <person name="Pupko T."/>
            <person name="Shuman H.A."/>
            <person name="Segal G."/>
        </authorList>
    </citation>
    <scope>NUCLEOTIDE SEQUENCE [LARGE SCALE GENOMIC DNA]</scope>
    <source>
        <strain evidence="2 4">ATCC 49507</strain>
    </source>
</reference>
<dbReference type="InterPro" id="IPR052715">
    <property type="entry name" value="RAYT_transposase"/>
</dbReference>
<dbReference type="EMBL" id="UGOW01000001">
    <property type="protein sequence ID" value="STY18903.1"/>
    <property type="molecule type" value="Genomic_DNA"/>
</dbReference>